<dbReference type="InterPro" id="IPR032805">
    <property type="entry name" value="Wax_synthase_dom"/>
</dbReference>
<feature type="transmembrane region" description="Helical" evidence="7">
    <location>
        <begin position="65"/>
        <end position="85"/>
    </location>
</feature>
<dbReference type="InterPro" id="IPR044851">
    <property type="entry name" value="Wax_synthase"/>
</dbReference>
<dbReference type="PANTHER" id="PTHR31595:SF67">
    <property type="entry name" value="WAX SYNTHASE DOMAIN-CONTAINING PROTEIN"/>
    <property type="match status" value="1"/>
</dbReference>
<sequence>MNLNNFPTFQTMDRLDEAVRTAHRTTFLDALHNGQAKPLLIPYSLFGSYIIPVLWLTIPHTSRPWVYQMRWLVMTFAIFFSVHLARTASSTNFACAYAVGLMAAWGTILTMNLLIWKKPQFDAARVIRVMAAENFGKKAVEIEENGSEKTVNEAVGEGVLRQRKQTANAFLHGQIEGHIHAKGEHQYIWQKFPEEGTFWERLGWVLDLSVSFRGAGQYFREANFENRHPDVSRWNYSITSIPHPPVPVIMELSSPVTTSVIPPRTTSGYTIPLSETQLLTSRLTLIALCYIVLDFLSVQMMKDPYFIVGPDNPHTLHTPLPESSLLLFYRECLSMVGIWAAINAMFSLNDMAQYYFFKTYFPSRAALWHYASTFGSVSAISDRGLAGWWGAWWHQTFRLEFLGPSAYLLRKGYIKQGTQVADAIGLFSSFFQSGLMHAAGSLSSVPETKPWRSMVFFMLQGAGIVLQQLVARYLRKNMETPPRLVRQVGNVLFCLAWLAMTAPFFIDDMASTGLWMFEPVPISPLRYLGFGHADDHWWRWDWEQLPKRYPAGHWWEIGIAL</sequence>
<keyword evidence="5 7" id="KW-1133">Transmembrane helix</keyword>
<dbReference type="EMBL" id="AZHC01000003">
    <property type="protein sequence ID" value="OAA49295.1"/>
    <property type="molecule type" value="Genomic_DNA"/>
</dbReference>
<dbReference type="PANTHER" id="PTHR31595">
    <property type="entry name" value="LONG-CHAIN-ALCOHOL O-FATTY-ACYLTRANSFERASE 3-RELATED"/>
    <property type="match status" value="1"/>
</dbReference>
<evidence type="ECO:0000313" key="10">
    <source>
        <dbReference type="Proteomes" id="UP000243498"/>
    </source>
</evidence>
<proteinExistence type="inferred from homology"/>
<dbReference type="AlphaFoldDB" id="A0A167IPH0"/>
<protein>
    <recommendedName>
        <fullName evidence="8">Wax synthase domain-containing protein</fullName>
    </recommendedName>
</protein>
<dbReference type="Proteomes" id="UP000243498">
    <property type="component" value="Unassembled WGS sequence"/>
</dbReference>
<comment type="similarity">
    <text evidence="2">Belongs to the wax synthase family.</text>
</comment>
<keyword evidence="4 7" id="KW-0812">Transmembrane</keyword>
<dbReference type="Pfam" id="PF13813">
    <property type="entry name" value="MBOAT_2"/>
    <property type="match status" value="1"/>
</dbReference>
<keyword evidence="3" id="KW-0808">Transferase</keyword>
<evidence type="ECO:0000256" key="2">
    <source>
        <dbReference type="ARBA" id="ARBA00007282"/>
    </source>
</evidence>
<feature type="transmembrane region" description="Helical" evidence="7">
    <location>
        <begin position="283"/>
        <end position="301"/>
    </location>
</feature>
<evidence type="ECO:0000256" key="3">
    <source>
        <dbReference type="ARBA" id="ARBA00022679"/>
    </source>
</evidence>
<gene>
    <name evidence="9" type="ORF">NOR_01218</name>
</gene>
<evidence type="ECO:0000256" key="5">
    <source>
        <dbReference type="ARBA" id="ARBA00022989"/>
    </source>
</evidence>
<dbReference type="OMA" id="WHQTFRF"/>
<dbReference type="GO" id="GO:0006629">
    <property type="term" value="P:lipid metabolic process"/>
    <property type="evidence" value="ECO:0007669"/>
    <property type="project" value="InterPro"/>
</dbReference>
<evidence type="ECO:0000256" key="6">
    <source>
        <dbReference type="ARBA" id="ARBA00023136"/>
    </source>
</evidence>
<feature type="transmembrane region" description="Helical" evidence="7">
    <location>
        <begin position="487"/>
        <end position="506"/>
    </location>
</feature>
<keyword evidence="6 7" id="KW-0472">Membrane</keyword>
<dbReference type="GO" id="GO:0016020">
    <property type="term" value="C:membrane"/>
    <property type="evidence" value="ECO:0007669"/>
    <property type="project" value="UniProtKB-SubCell"/>
</dbReference>
<evidence type="ECO:0000256" key="1">
    <source>
        <dbReference type="ARBA" id="ARBA00004141"/>
    </source>
</evidence>
<feature type="transmembrane region" description="Helical" evidence="7">
    <location>
        <begin position="40"/>
        <end position="58"/>
    </location>
</feature>
<evidence type="ECO:0000259" key="8">
    <source>
        <dbReference type="Pfam" id="PF13813"/>
    </source>
</evidence>
<organism evidence="9 10">
    <name type="scientific">Metarhizium rileyi (strain RCEF 4871)</name>
    <name type="common">Nomuraea rileyi</name>
    <dbReference type="NCBI Taxonomy" id="1649241"/>
    <lineage>
        <taxon>Eukaryota</taxon>
        <taxon>Fungi</taxon>
        <taxon>Dikarya</taxon>
        <taxon>Ascomycota</taxon>
        <taxon>Pezizomycotina</taxon>
        <taxon>Sordariomycetes</taxon>
        <taxon>Hypocreomycetidae</taxon>
        <taxon>Hypocreales</taxon>
        <taxon>Clavicipitaceae</taxon>
        <taxon>Metarhizium</taxon>
    </lineage>
</organism>
<dbReference type="GO" id="GO:0008374">
    <property type="term" value="F:O-acyltransferase activity"/>
    <property type="evidence" value="ECO:0007669"/>
    <property type="project" value="InterPro"/>
</dbReference>
<evidence type="ECO:0000256" key="4">
    <source>
        <dbReference type="ARBA" id="ARBA00022692"/>
    </source>
</evidence>
<dbReference type="OrthoDB" id="2796277at2759"/>
<feature type="transmembrane region" description="Helical" evidence="7">
    <location>
        <begin position="91"/>
        <end position="115"/>
    </location>
</feature>
<feature type="transmembrane region" description="Helical" evidence="7">
    <location>
        <begin position="327"/>
        <end position="348"/>
    </location>
</feature>
<accession>A0A167IPH0</accession>
<feature type="domain" description="Wax synthase" evidence="8">
    <location>
        <begin position="372"/>
        <end position="459"/>
    </location>
</feature>
<comment type="subcellular location">
    <subcellularLocation>
        <location evidence="1">Membrane</location>
        <topology evidence="1">Multi-pass membrane protein</topology>
    </subcellularLocation>
</comment>
<evidence type="ECO:0000256" key="7">
    <source>
        <dbReference type="SAM" id="Phobius"/>
    </source>
</evidence>
<name>A0A167IPH0_METRR</name>
<evidence type="ECO:0000313" key="9">
    <source>
        <dbReference type="EMBL" id="OAA49295.1"/>
    </source>
</evidence>
<reference evidence="9 10" key="1">
    <citation type="journal article" date="2016" name="Genome Biol. Evol.">
        <title>Divergent and convergent evolution of fungal pathogenicity.</title>
        <authorList>
            <person name="Shang Y."/>
            <person name="Xiao G."/>
            <person name="Zheng P."/>
            <person name="Cen K."/>
            <person name="Zhan S."/>
            <person name="Wang C."/>
        </authorList>
    </citation>
    <scope>NUCLEOTIDE SEQUENCE [LARGE SCALE GENOMIC DNA]</scope>
    <source>
        <strain evidence="9 10">RCEF 4871</strain>
    </source>
</reference>
<comment type="caution">
    <text evidence="9">The sequence shown here is derived from an EMBL/GenBank/DDBJ whole genome shotgun (WGS) entry which is preliminary data.</text>
</comment>
<keyword evidence="10" id="KW-1185">Reference proteome</keyword>